<feature type="domain" description="vWA-MoxR associated protein N-terminal HTH" evidence="1">
    <location>
        <begin position="11"/>
        <end position="87"/>
    </location>
</feature>
<dbReference type="AlphaFoldDB" id="A0A0P8DBS8"/>
<dbReference type="EMBL" id="LJZR01000030">
    <property type="protein sequence ID" value="KPQ33535.1"/>
    <property type="molecule type" value="Genomic_DNA"/>
</dbReference>
<dbReference type="Pfam" id="PF26355">
    <property type="entry name" value="HTH_VMAP-M9"/>
    <property type="match status" value="1"/>
</dbReference>
<sequence length="455" mass="51468">MKADNTHDSLETALAFVHQALFPERLNTIQESVFSQCWAGASYQEIANTLGYDAIYIRGIGSRLWKQLSGIFGEKVTKSNFQVIIRQYLFEQSTAANSHTPPLDSSSELEKVCLSASCKADTNQDEFYIQRPPIEKRCYEAIVQQGALIRIKAPKQMGKTLLMTKILLCAQRHRHHTVVVSLRLADVNIFSDLDRFLQWFCAVVCDQLNISIDLDQQWKPIFGSSYNCTQFFSRALLTQINDPVVIALDDVDVLFDHPEIASDFLGLIRAWCEKAKHSVAKSDAWHLLKLMVIHSTEVYIPLHQHQSPFNVGLSVELPDFTAEQVLSLATRYGVSWTESDVASIMALVGGKPNLVRLTLDWVLENSTPVREILDHATAPTGIFHEHLRQQFRRIQKYPDLVPLLQEVMTKDQPVSLSAVQGFQLESLGLVKLHGQNAAPSCALYRQYFDVLLRNE</sequence>
<dbReference type="Proteomes" id="UP000050465">
    <property type="component" value="Unassembled WGS sequence"/>
</dbReference>
<dbReference type="InterPro" id="IPR058651">
    <property type="entry name" value="HTH_VMAP-M9"/>
</dbReference>
<evidence type="ECO:0000313" key="3">
    <source>
        <dbReference type="Proteomes" id="UP000050465"/>
    </source>
</evidence>
<organism evidence="2 3">
    <name type="scientific">Phormidesmis priestleyi Ana</name>
    <dbReference type="NCBI Taxonomy" id="1666911"/>
    <lineage>
        <taxon>Bacteria</taxon>
        <taxon>Bacillati</taxon>
        <taxon>Cyanobacteriota</taxon>
        <taxon>Cyanophyceae</taxon>
        <taxon>Leptolyngbyales</taxon>
        <taxon>Leptolyngbyaceae</taxon>
        <taxon>Phormidesmis</taxon>
    </lineage>
</organism>
<gene>
    <name evidence="2" type="ORF">HLUCCA11_18100</name>
</gene>
<evidence type="ECO:0000259" key="1">
    <source>
        <dbReference type="Pfam" id="PF26355"/>
    </source>
</evidence>
<reference evidence="2 3" key="1">
    <citation type="submission" date="2015-09" db="EMBL/GenBank/DDBJ databases">
        <title>Identification and resolution of microdiversity through metagenomic sequencing of parallel consortia.</title>
        <authorList>
            <person name="Nelson W.C."/>
            <person name="Romine M.F."/>
            <person name="Lindemann S.R."/>
        </authorList>
    </citation>
    <scope>NUCLEOTIDE SEQUENCE [LARGE SCALE GENOMIC DNA]</scope>
    <source>
        <strain evidence="2">Ana</strain>
    </source>
</reference>
<dbReference type="Gene3D" id="3.40.50.300">
    <property type="entry name" value="P-loop containing nucleotide triphosphate hydrolases"/>
    <property type="match status" value="1"/>
</dbReference>
<dbReference type="InterPro" id="IPR027417">
    <property type="entry name" value="P-loop_NTPase"/>
</dbReference>
<dbReference type="SUPFAM" id="SSF52540">
    <property type="entry name" value="P-loop containing nucleoside triphosphate hydrolases"/>
    <property type="match status" value="1"/>
</dbReference>
<name>A0A0P8DBS8_9CYAN</name>
<accession>A0A0P8DBS8</accession>
<proteinExistence type="predicted"/>
<dbReference type="Pfam" id="PF14516">
    <property type="entry name" value="AAA_35"/>
    <property type="match status" value="1"/>
</dbReference>
<comment type="caution">
    <text evidence="2">The sequence shown here is derived from an EMBL/GenBank/DDBJ whole genome shotgun (WGS) entry which is preliminary data.</text>
</comment>
<dbReference type="STRING" id="1666911.HLUCCA11_18100"/>
<protein>
    <submittedName>
        <fullName evidence="2">AAA-like domain</fullName>
    </submittedName>
</protein>
<evidence type="ECO:0000313" key="2">
    <source>
        <dbReference type="EMBL" id="KPQ33535.1"/>
    </source>
</evidence>